<feature type="non-terminal residue" evidence="1">
    <location>
        <position position="73"/>
    </location>
</feature>
<reference evidence="1" key="1">
    <citation type="submission" date="2014-12" db="EMBL/GenBank/DDBJ databases">
        <title>Insight into the proteome of Arion vulgaris.</title>
        <authorList>
            <person name="Aradska J."/>
            <person name="Bulat T."/>
            <person name="Smidak R."/>
            <person name="Sarate P."/>
            <person name="Gangsoo J."/>
            <person name="Sialana F."/>
            <person name="Bilban M."/>
            <person name="Lubec G."/>
        </authorList>
    </citation>
    <scope>NUCLEOTIDE SEQUENCE</scope>
    <source>
        <tissue evidence="1">Skin</tissue>
    </source>
</reference>
<dbReference type="EMBL" id="HACG01010838">
    <property type="protein sequence ID" value="CEK57703.1"/>
    <property type="molecule type" value="Transcribed_RNA"/>
</dbReference>
<protein>
    <submittedName>
        <fullName evidence="1">Uncharacterized protein</fullName>
    </submittedName>
</protein>
<organism evidence="1">
    <name type="scientific">Arion vulgaris</name>
    <dbReference type="NCBI Taxonomy" id="1028688"/>
    <lineage>
        <taxon>Eukaryota</taxon>
        <taxon>Metazoa</taxon>
        <taxon>Spiralia</taxon>
        <taxon>Lophotrochozoa</taxon>
        <taxon>Mollusca</taxon>
        <taxon>Gastropoda</taxon>
        <taxon>Heterobranchia</taxon>
        <taxon>Euthyneura</taxon>
        <taxon>Panpulmonata</taxon>
        <taxon>Eupulmonata</taxon>
        <taxon>Stylommatophora</taxon>
        <taxon>Helicina</taxon>
        <taxon>Arionoidea</taxon>
        <taxon>Arionidae</taxon>
        <taxon>Arion</taxon>
    </lineage>
</organism>
<name>A0A0B6YN81_9EUPU</name>
<proteinExistence type="predicted"/>
<evidence type="ECO:0000313" key="1">
    <source>
        <dbReference type="EMBL" id="CEK57703.1"/>
    </source>
</evidence>
<accession>A0A0B6YN81</accession>
<dbReference type="AlphaFoldDB" id="A0A0B6YN81"/>
<sequence>TKAAARAEEKRRKRISTKQREFNIETLTDENNPMDCPMTTKLILEPGKEEGDDPIIQVNKSLVRKLKPHQVEA</sequence>
<gene>
    <name evidence="1" type="primary">ORF30861</name>
</gene>
<feature type="non-terminal residue" evidence="1">
    <location>
        <position position="1"/>
    </location>
</feature>